<dbReference type="EMBL" id="BAABBE010000034">
    <property type="protein sequence ID" value="GAA3678582.1"/>
    <property type="molecule type" value="Genomic_DNA"/>
</dbReference>
<keyword evidence="3" id="KW-0963">Cytoplasm</keyword>
<name>A0ABP7C659_9PSEU</name>
<organism evidence="5 6">
    <name type="scientific">Lentzea roselyniae</name>
    <dbReference type="NCBI Taxonomy" id="531940"/>
    <lineage>
        <taxon>Bacteria</taxon>
        <taxon>Bacillati</taxon>
        <taxon>Actinomycetota</taxon>
        <taxon>Actinomycetes</taxon>
        <taxon>Pseudonocardiales</taxon>
        <taxon>Pseudonocardiaceae</taxon>
        <taxon>Lentzea</taxon>
    </lineage>
</organism>
<dbReference type="Pfam" id="PF14011">
    <property type="entry name" value="ESX-1_EspG"/>
    <property type="match status" value="1"/>
</dbReference>
<sequence>MTAGRAPWERCARGGKIHVSGEIVCSFIELDVLGVALRLDVRQFPFSIPHFAVEAEERLRLGQAAQDDLIARGLIRGDNFAPELVQALNVYARGRVAIAMRGVTDQEQHLALAVIDNHVGVLAVQQGEALRFELTQPDSVIRRLVGLLPPQSAGPGTSVTVTAKAAPTGRRRVEEDFSEFTFTSTVRTAGHSPAAQRAVAEDILRHPRLGGGDFLVTVRGRNTRQSAPVTMNWLDTQTGRFAVLNSTTPDGRLQATYTPADLAALDRHLTHIVRSVS</sequence>
<evidence type="ECO:0000256" key="2">
    <source>
        <dbReference type="ARBA" id="ARBA00006411"/>
    </source>
</evidence>
<comment type="subcellular location">
    <subcellularLocation>
        <location evidence="1">Cytoplasm</location>
    </subcellularLocation>
</comment>
<protein>
    <submittedName>
        <fullName evidence="5">ESX secretion-associated protein EspG</fullName>
    </submittedName>
</protein>
<evidence type="ECO:0000313" key="5">
    <source>
        <dbReference type="EMBL" id="GAA3678582.1"/>
    </source>
</evidence>
<evidence type="ECO:0000256" key="1">
    <source>
        <dbReference type="ARBA" id="ARBA00004496"/>
    </source>
</evidence>
<dbReference type="Proteomes" id="UP001500711">
    <property type="component" value="Unassembled WGS sequence"/>
</dbReference>
<proteinExistence type="inferred from homology"/>
<evidence type="ECO:0000313" key="6">
    <source>
        <dbReference type="Proteomes" id="UP001500711"/>
    </source>
</evidence>
<keyword evidence="4" id="KW-0143">Chaperone</keyword>
<reference evidence="6" key="1">
    <citation type="journal article" date="2019" name="Int. J. Syst. Evol. Microbiol.">
        <title>The Global Catalogue of Microorganisms (GCM) 10K type strain sequencing project: providing services to taxonomists for standard genome sequencing and annotation.</title>
        <authorList>
            <consortium name="The Broad Institute Genomics Platform"/>
            <consortium name="The Broad Institute Genome Sequencing Center for Infectious Disease"/>
            <person name="Wu L."/>
            <person name="Ma J."/>
        </authorList>
    </citation>
    <scope>NUCLEOTIDE SEQUENCE [LARGE SCALE GENOMIC DNA]</scope>
    <source>
        <strain evidence="6">JCM 17494</strain>
    </source>
</reference>
<evidence type="ECO:0000256" key="3">
    <source>
        <dbReference type="ARBA" id="ARBA00022490"/>
    </source>
</evidence>
<comment type="similarity">
    <text evidence="2">Belongs to the EspG family.</text>
</comment>
<evidence type="ECO:0000256" key="4">
    <source>
        <dbReference type="ARBA" id="ARBA00023186"/>
    </source>
</evidence>
<gene>
    <name evidence="5" type="ORF">GCM10022267_76690</name>
</gene>
<accession>A0ABP7C659</accession>
<dbReference type="InterPro" id="IPR025734">
    <property type="entry name" value="EspG"/>
</dbReference>
<comment type="caution">
    <text evidence="5">The sequence shown here is derived from an EMBL/GenBank/DDBJ whole genome shotgun (WGS) entry which is preliminary data.</text>
</comment>
<keyword evidence="6" id="KW-1185">Reference proteome</keyword>